<dbReference type="AlphaFoldDB" id="A0AAE9GIM7"/>
<reference evidence="2" key="1">
    <citation type="submission" date="2022-02" db="EMBL/GenBank/DDBJ databases">
        <title>The genetically variable rfb locus in Leptospira is a mobile cassette and a molecular signature of serovar identity.</title>
        <authorList>
            <person name="Nieves C."/>
            <person name="Vincent A.T."/>
            <person name="Zarantonelli L."/>
            <person name="Picardeau M."/>
            <person name="Veyrier F.J."/>
            <person name="Buschiazzo A."/>
        </authorList>
    </citation>
    <scope>NUCLEOTIDE SEQUENCE</scope>
    <source>
        <strain evidence="2">IP1512017</strain>
    </source>
</reference>
<protein>
    <submittedName>
        <fullName evidence="2">M23 family metallopeptidase</fullName>
    </submittedName>
</protein>
<dbReference type="SUPFAM" id="SSF49785">
    <property type="entry name" value="Galactose-binding domain-like"/>
    <property type="match status" value="1"/>
</dbReference>
<dbReference type="InterPro" id="IPR050570">
    <property type="entry name" value="Cell_wall_metabolism_enzyme"/>
</dbReference>
<dbReference type="Pfam" id="PF00754">
    <property type="entry name" value="F5_F8_type_C"/>
    <property type="match status" value="1"/>
</dbReference>
<dbReference type="InterPro" id="IPR016047">
    <property type="entry name" value="M23ase_b-sheet_dom"/>
</dbReference>
<dbReference type="CDD" id="cd12797">
    <property type="entry name" value="M23_peptidase"/>
    <property type="match status" value="1"/>
</dbReference>
<dbReference type="SUPFAM" id="SSF51261">
    <property type="entry name" value="Duplicated hybrid motif"/>
    <property type="match status" value="1"/>
</dbReference>
<sequence>MSNQFYFFKLEYSILRILFLATFVSTSVISAPTAYGNLGSEVDFIDFGRWAAAPFSYSVSSSFSAEYGGFNLFDSDPNTHWYSANRSGPEWIIVDFGSKRLINGLEITVPIFRKKRAVKKYEIQVLIRDDWRTIFTNQNVELYNFHKLENIDASVLRIYFPDYTNREVVVSDLKLFLNRKLLNGIEPRFRGYSFPVPGGLIPDFDSQLPNAPRTYRNGVHKGIDIYKKKDIDGQVRNLNFQDEAISPADGVVVRADHLYSPMTLSDYEYHTTQSQKGTVTYVEKDFGGRQVWIDHGHGVMTSFNHLSSIYKNIKVGEKVKQEEPIGTVGNSGLLEEAKGLAENIHLHFEIWVDGEFLGNGLIPIQVRKLLQFFFKRNGVD</sequence>
<feature type="domain" description="F5/8 type C" evidence="1">
    <location>
        <begin position="33"/>
        <end position="178"/>
    </location>
</feature>
<accession>A0AAE9GIM7</accession>
<evidence type="ECO:0000313" key="3">
    <source>
        <dbReference type="Proteomes" id="UP000829829"/>
    </source>
</evidence>
<dbReference type="PROSITE" id="PS50022">
    <property type="entry name" value="FA58C_3"/>
    <property type="match status" value="1"/>
</dbReference>
<dbReference type="InterPro" id="IPR000421">
    <property type="entry name" value="FA58C"/>
</dbReference>
<dbReference type="PANTHER" id="PTHR21666:SF270">
    <property type="entry name" value="MUREIN HYDROLASE ACTIVATOR ENVC"/>
    <property type="match status" value="1"/>
</dbReference>
<dbReference type="PANTHER" id="PTHR21666">
    <property type="entry name" value="PEPTIDASE-RELATED"/>
    <property type="match status" value="1"/>
</dbReference>
<dbReference type="EMBL" id="CP091957">
    <property type="protein sequence ID" value="UOG57802.1"/>
    <property type="molecule type" value="Genomic_DNA"/>
</dbReference>
<proteinExistence type="predicted"/>
<dbReference type="GO" id="GO:0004222">
    <property type="term" value="F:metalloendopeptidase activity"/>
    <property type="evidence" value="ECO:0007669"/>
    <property type="project" value="TreeGrafter"/>
</dbReference>
<dbReference type="Pfam" id="PF01551">
    <property type="entry name" value="Peptidase_M23"/>
    <property type="match status" value="1"/>
</dbReference>
<evidence type="ECO:0000259" key="1">
    <source>
        <dbReference type="PROSITE" id="PS50022"/>
    </source>
</evidence>
<name>A0AAE9GIM7_9LEPT</name>
<gene>
    <name evidence="2" type="ORF">MAL03_06675</name>
</gene>
<dbReference type="Gene3D" id="2.70.70.10">
    <property type="entry name" value="Glucose Permease (Domain IIA)"/>
    <property type="match status" value="1"/>
</dbReference>
<dbReference type="InterPro" id="IPR011055">
    <property type="entry name" value="Dup_hybrid_motif"/>
</dbReference>
<dbReference type="Gene3D" id="2.60.120.260">
    <property type="entry name" value="Galactose-binding domain-like"/>
    <property type="match status" value="1"/>
</dbReference>
<dbReference type="RefSeq" id="WP_243815877.1">
    <property type="nucleotide sequence ID" value="NZ_CP091957.1"/>
</dbReference>
<organism evidence="2 3">
    <name type="scientific">Leptospira noguchii</name>
    <dbReference type="NCBI Taxonomy" id="28182"/>
    <lineage>
        <taxon>Bacteria</taxon>
        <taxon>Pseudomonadati</taxon>
        <taxon>Spirochaetota</taxon>
        <taxon>Spirochaetia</taxon>
        <taxon>Leptospirales</taxon>
        <taxon>Leptospiraceae</taxon>
        <taxon>Leptospira</taxon>
    </lineage>
</organism>
<evidence type="ECO:0000313" key="2">
    <source>
        <dbReference type="EMBL" id="UOG57802.1"/>
    </source>
</evidence>
<dbReference type="InterPro" id="IPR008979">
    <property type="entry name" value="Galactose-bd-like_sf"/>
</dbReference>
<dbReference type="Proteomes" id="UP000829829">
    <property type="component" value="Chromosome 1"/>
</dbReference>